<keyword evidence="2" id="KW-1185">Reference proteome</keyword>
<dbReference type="EMBL" id="AFAY01000047">
    <property type="protein sequence ID" value="EGF09654.1"/>
    <property type="molecule type" value="Genomic_DNA"/>
</dbReference>
<protein>
    <submittedName>
        <fullName evidence="1">Uncharacterized protein</fullName>
    </submittedName>
</protein>
<accession>F2BEX5</accession>
<dbReference type="RefSeq" id="WP_007343287.1">
    <property type="nucleotide sequence ID" value="NZ_GL878494.1"/>
</dbReference>
<dbReference type="HOGENOM" id="CLU_2570263_0_0_4"/>
<evidence type="ECO:0000313" key="1">
    <source>
        <dbReference type="EMBL" id="EGF09654.1"/>
    </source>
</evidence>
<evidence type="ECO:0000313" key="2">
    <source>
        <dbReference type="Proteomes" id="UP000004105"/>
    </source>
</evidence>
<organism evidence="1 2">
    <name type="scientific">Neisseria bacilliformis ATCC BAA-1200</name>
    <dbReference type="NCBI Taxonomy" id="888742"/>
    <lineage>
        <taxon>Bacteria</taxon>
        <taxon>Pseudomonadati</taxon>
        <taxon>Pseudomonadota</taxon>
        <taxon>Betaproteobacteria</taxon>
        <taxon>Neisseriales</taxon>
        <taxon>Neisseriaceae</taxon>
        <taxon>Neisseria</taxon>
    </lineage>
</organism>
<gene>
    <name evidence="1" type="ORF">HMPREF9123_2282</name>
</gene>
<proteinExistence type="predicted"/>
<name>F2BEX5_9NEIS</name>
<sequence>MAINEFTRKQLNNELMKELQKRYPELMQERLSEKVQLVVLPIESRQGKITVAVRFVDAQYRRTANFEYQNNRWYCTRDWND</sequence>
<dbReference type="AlphaFoldDB" id="F2BEX5"/>
<dbReference type="Proteomes" id="UP000004105">
    <property type="component" value="Unassembled WGS sequence"/>
</dbReference>
<reference evidence="1 2" key="1">
    <citation type="submission" date="2011-02" db="EMBL/GenBank/DDBJ databases">
        <authorList>
            <person name="Muzny D."/>
            <person name="Qin X."/>
            <person name="Deng J."/>
            <person name="Jiang H."/>
            <person name="Liu Y."/>
            <person name="Qu J."/>
            <person name="Song X.-Z."/>
            <person name="Zhang L."/>
            <person name="Thornton R."/>
            <person name="Coyle M."/>
            <person name="Francisco L."/>
            <person name="Jackson L."/>
            <person name="Javaid M."/>
            <person name="Korchina V."/>
            <person name="Kovar C."/>
            <person name="Mata R."/>
            <person name="Mathew T."/>
            <person name="Ngo R."/>
            <person name="Nguyen L."/>
            <person name="Nguyen N."/>
            <person name="Okwuonu G."/>
            <person name="Ongeri F."/>
            <person name="Pham C."/>
            <person name="Simmons D."/>
            <person name="Wilczek-Boney K."/>
            <person name="Hale W."/>
            <person name="Jakkamsetti A."/>
            <person name="Pham P."/>
            <person name="Ruth R."/>
            <person name="San Lucas F."/>
            <person name="Warren J."/>
            <person name="Zhang J."/>
            <person name="Zhao Z."/>
            <person name="Zhou C."/>
            <person name="Zhu D."/>
            <person name="Lee S."/>
            <person name="Bess C."/>
            <person name="Blankenburg K."/>
            <person name="Forbes L."/>
            <person name="Fu Q."/>
            <person name="Gubbala S."/>
            <person name="Hirani K."/>
            <person name="Jayaseelan J.C."/>
            <person name="Lara F."/>
            <person name="Munidasa M."/>
            <person name="Palculict T."/>
            <person name="Patil S."/>
            <person name="Pu L.-L."/>
            <person name="Saada N."/>
            <person name="Tang L."/>
            <person name="Weissenberger G."/>
            <person name="Zhu Y."/>
            <person name="Hemphill L."/>
            <person name="Shang Y."/>
            <person name="Youmans B."/>
            <person name="Ayvaz T."/>
            <person name="Ross M."/>
            <person name="Santibanez J."/>
            <person name="Aqrawi P."/>
            <person name="Gross S."/>
            <person name="Joshi V."/>
            <person name="Fowler G."/>
            <person name="Nazareth L."/>
            <person name="Reid J."/>
            <person name="Worley K."/>
            <person name="Petrosino J."/>
            <person name="Highlander S."/>
            <person name="Gibbs R."/>
        </authorList>
    </citation>
    <scope>NUCLEOTIDE SEQUENCE [LARGE SCALE GENOMIC DNA]</scope>
    <source>
        <strain evidence="1 2">ATCC BAA-1200</strain>
    </source>
</reference>
<comment type="caution">
    <text evidence="1">The sequence shown here is derived from an EMBL/GenBank/DDBJ whole genome shotgun (WGS) entry which is preliminary data.</text>
</comment>